<proteinExistence type="predicted"/>
<feature type="domain" description="SGNH hydrolase-type esterase" evidence="1">
    <location>
        <begin position="16"/>
        <end position="183"/>
    </location>
</feature>
<protein>
    <submittedName>
        <fullName evidence="2">Acyl-CoA thioesterase-1</fullName>
    </submittedName>
</protein>
<dbReference type="AlphaFoldDB" id="A0A2T0VXT2"/>
<keyword evidence="3" id="KW-1185">Reference proteome</keyword>
<comment type="caution">
    <text evidence="2">The sequence shown here is derived from an EMBL/GenBank/DDBJ whole genome shotgun (WGS) entry which is preliminary data.</text>
</comment>
<name>A0A2T0VXT2_9RHOB</name>
<dbReference type="InterPro" id="IPR013830">
    <property type="entry name" value="SGNH_hydro"/>
</dbReference>
<evidence type="ECO:0000313" key="2">
    <source>
        <dbReference type="EMBL" id="PRY76886.1"/>
    </source>
</evidence>
<dbReference type="GO" id="GO:0004622">
    <property type="term" value="F:phosphatidylcholine lysophospholipase activity"/>
    <property type="evidence" value="ECO:0007669"/>
    <property type="project" value="TreeGrafter"/>
</dbReference>
<dbReference type="PANTHER" id="PTHR30383">
    <property type="entry name" value="THIOESTERASE 1/PROTEASE 1/LYSOPHOSPHOLIPASE L1"/>
    <property type="match status" value="1"/>
</dbReference>
<dbReference type="InterPro" id="IPR036514">
    <property type="entry name" value="SGNH_hydro_sf"/>
</dbReference>
<evidence type="ECO:0000259" key="1">
    <source>
        <dbReference type="Pfam" id="PF13472"/>
    </source>
</evidence>
<dbReference type="CDD" id="cd01822">
    <property type="entry name" value="Lysophospholipase_L1_like"/>
    <property type="match status" value="1"/>
</dbReference>
<reference evidence="2 3" key="1">
    <citation type="submission" date="2018-03" db="EMBL/GenBank/DDBJ databases">
        <title>Genomic Encyclopedia of Archaeal and Bacterial Type Strains, Phase II (KMG-II): from individual species to whole genera.</title>
        <authorList>
            <person name="Goeker M."/>
        </authorList>
    </citation>
    <scope>NUCLEOTIDE SEQUENCE [LARGE SCALE GENOMIC DNA]</scope>
    <source>
        <strain evidence="2 3">DSM 101533</strain>
    </source>
</reference>
<dbReference type="SUPFAM" id="SSF52266">
    <property type="entry name" value="SGNH hydrolase"/>
    <property type="match status" value="1"/>
</dbReference>
<accession>A0A2T0VXT2</accession>
<dbReference type="Pfam" id="PF13472">
    <property type="entry name" value="Lipase_GDSL_2"/>
    <property type="match status" value="1"/>
</dbReference>
<organism evidence="2 3">
    <name type="scientific">Yoonia maritima</name>
    <dbReference type="NCBI Taxonomy" id="1435347"/>
    <lineage>
        <taxon>Bacteria</taxon>
        <taxon>Pseudomonadati</taxon>
        <taxon>Pseudomonadota</taxon>
        <taxon>Alphaproteobacteria</taxon>
        <taxon>Rhodobacterales</taxon>
        <taxon>Paracoccaceae</taxon>
        <taxon>Yoonia</taxon>
    </lineage>
</organism>
<dbReference type="Gene3D" id="3.40.50.1110">
    <property type="entry name" value="SGNH hydrolase"/>
    <property type="match status" value="1"/>
</dbReference>
<gene>
    <name evidence="2" type="ORF">CLV80_10763</name>
</gene>
<dbReference type="EMBL" id="PVTP01000007">
    <property type="protein sequence ID" value="PRY76886.1"/>
    <property type="molecule type" value="Genomic_DNA"/>
</dbReference>
<dbReference type="Proteomes" id="UP000238007">
    <property type="component" value="Unassembled WGS sequence"/>
</dbReference>
<dbReference type="InterPro" id="IPR051532">
    <property type="entry name" value="Ester_Hydrolysis_Enzymes"/>
</dbReference>
<dbReference type="PANTHER" id="PTHR30383:SF24">
    <property type="entry name" value="THIOESTERASE 1_PROTEASE 1_LYSOPHOSPHOLIPASE L1"/>
    <property type="match status" value="1"/>
</dbReference>
<sequence>MLTTGSVQAETVTIAALGDSLTAGYGLQQSDGFVAQMQAWLNEQGSDVRVINAGVSGDTTAGGRSRVDWTLTPDVDAMIIALGGNDYLRGIDPKVSRDNLDAILAAGQAAGVQMLLVGLNVGANYGPDYETAFEQNYVDLAEKYNVSLYPDMLTAMRAQVSDPSQLGALLQSDGLHPNPRGVALIVRDLGPTLLELVAKVE</sequence>
<evidence type="ECO:0000313" key="3">
    <source>
        <dbReference type="Proteomes" id="UP000238007"/>
    </source>
</evidence>